<keyword evidence="1" id="KW-0645">Protease</keyword>
<evidence type="ECO:0000313" key="5">
    <source>
        <dbReference type="EMBL" id="CAF4705975.1"/>
    </source>
</evidence>
<dbReference type="GO" id="GO:0006508">
    <property type="term" value="P:proteolysis"/>
    <property type="evidence" value="ECO:0007669"/>
    <property type="project" value="UniProtKB-KW"/>
</dbReference>
<dbReference type="Proteomes" id="UP000663873">
    <property type="component" value="Unassembled WGS sequence"/>
</dbReference>
<proteinExistence type="predicted"/>
<organism evidence="5 6">
    <name type="scientific">Rotaria socialis</name>
    <dbReference type="NCBI Taxonomy" id="392032"/>
    <lineage>
        <taxon>Eukaryota</taxon>
        <taxon>Metazoa</taxon>
        <taxon>Spiralia</taxon>
        <taxon>Gnathifera</taxon>
        <taxon>Rotifera</taxon>
        <taxon>Eurotatoria</taxon>
        <taxon>Bdelloidea</taxon>
        <taxon>Philodinida</taxon>
        <taxon>Philodinidae</taxon>
        <taxon>Rotaria</taxon>
    </lineage>
</organism>
<accession>A0A821IRV0</accession>
<evidence type="ECO:0000259" key="4">
    <source>
        <dbReference type="Pfam" id="PF25010"/>
    </source>
</evidence>
<evidence type="ECO:0000313" key="6">
    <source>
        <dbReference type="Proteomes" id="UP000663873"/>
    </source>
</evidence>
<keyword evidence="2" id="KW-0833">Ubl conjugation pathway</keyword>
<reference evidence="5" key="1">
    <citation type="submission" date="2021-02" db="EMBL/GenBank/DDBJ databases">
        <authorList>
            <person name="Nowell W R."/>
        </authorList>
    </citation>
    <scope>NUCLEOTIDE SEQUENCE</scope>
</reference>
<dbReference type="GO" id="GO:0008233">
    <property type="term" value="F:peptidase activity"/>
    <property type="evidence" value="ECO:0007669"/>
    <property type="project" value="UniProtKB-KW"/>
</dbReference>
<comment type="caution">
    <text evidence="5">The sequence shown here is derived from an EMBL/GenBank/DDBJ whole genome shotgun (WGS) entry which is preliminary data.</text>
</comment>
<name>A0A821IRV0_9BILA</name>
<dbReference type="AlphaFoldDB" id="A0A821IRV0"/>
<feature type="non-terminal residue" evidence="5">
    <location>
        <position position="1"/>
    </location>
</feature>
<dbReference type="Pfam" id="PF25010">
    <property type="entry name" value="ARM_UBP24_USP9X-Y"/>
    <property type="match status" value="1"/>
</dbReference>
<feature type="domain" description="UBP34/UBP24/USP9X/USP9Y-like ARM repeat region" evidence="4">
    <location>
        <begin position="1"/>
        <end position="208"/>
    </location>
</feature>
<keyword evidence="6" id="KW-1185">Reference proteome</keyword>
<dbReference type="EMBL" id="CAJOBP010035220">
    <property type="protein sequence ID" value="CAF4705975.1"/>
    <property type="molecule type" value="Genomic_DNA"/>
</dbReference>
<evidence type="ECO:0000256" key="1">
    <source>
        <dbReference type="ARBA" id="ARBA00022670"/>
    </source>
</evidence>
<sequence length="211" mass="25120">MIKEQALSRNDLAKIWNASCGKHEAIEKNVHDLLAKLAWDFSPEQLEQLFDCFRESWTKASKKQREKLLELIRRLAEDDKEGLMANKVLELLWNISHDKLFPNEIIDQALAAHLKILDYSCLPEKEKTKLSWIDRMMEEVKQDQHVIISLKQMREICTQFSEHAYMHNMSRISYPLNRISLIDRLEEKHKITRVITENLCHYMENTRNCRE</sequence>
<evidence type="ECO:0000256" key="3">
    <source>
        <dbReference type="ARBA" id="ARBA00022801"/>
    </source>
</evidence>
<protein>
    <recommendedName>
        <fullName evidence="4">UBP34/UBP24/USP9X/USP9Y-like ARM repeat region domain-containing protein</fullName>
    </recommendedName>
</protein>
<dbReference type="InterPro" id="IPR056850">
    <property type="entry name" value="ARM_UBP34_24_USP9X_Y"/>
</dbReference>
<gene>
    <name evidence="5" type="ORF">UJA718_LOCUS36485</name>
</gene>
<keyword evidence="3" id="KW-0378">Hydrolase</keyword>
<evidence type="ECO:0000256" key="2">
    <source>
        <dbReference type="ARBA" id="ARBA00022786"/>
    </source>
</evidence>